<reference evidence="6 7" key="1">
    <citation type="submission" date="2015-05" db="EMBL/GenBank/DDBJ databases">
        <title>Draft Genome assembly of Streptomyces showdoensis.</title>
        <authorList>
            <person name="Thapa K.K."/>
            <person name="Metsa-Ketela M."/>
        </authorList>
    </citation>
    <scope>NUCLEOTIDE SEQUENCE [LARGE SCALE GENOMIC DNA]</scope>
    <source>
        <strain evidence="6 7">ATCC 15227</strain>
    </source>
</reference>
<dbReference type="Proteomes" id="UP000265325">
    <property type="component" value="Unassembled WGS sequence"/>
</dbReference>
<evidence type="ECO:0000259" key="5">
    <source>
        <dbReference type="SMART" id="SM00418"/>
    </source>
</evidence>
<evidence type="ECO:0000313" key="7">
    <source>
        <dbReference type="Proteomes" id="UP000265325"/>
    </source>
</evidence>
<evidence type="ECO:0000256" key="3">
    <source>
        <dbReference type="ARBA" id="ARBA00023163"/>
    </source>
</evidence>
<dbReference type="OrthoDB" id="3460651at2"/>
<protein>
    <submittedName>
        <fullName evidence="6">ArsR family transcriptional regulator</fullName>
    </submittedName>
</protein>
<keyword evidence="1" id="KW-0805">Transcription regulation</keyword>
<dbReference type="PANTHER" id="PTHR43132:SF6">
    <property type="entry name" value="HTH-TYPE TRANSCRIPTIONAL REPRESSOR CZRA"/>
    <property type="match status" value="1"/>
</dbReference>
<dbReference type="InterPro" id="IPR001845">
    <property type="entry name" value="HTH_ArsR_DNA-bd_dom"/>
</dbReference>
<dbReference type="Gene3D" id="1.10.10.10">
    <property type="entry name" value="Winged helix-like DNA-binding domain superfamily/Winged helix DNA-binding domain"/>
    <property type="match status" value="1"/>
</dbReference>
<evidence type="ECO:0000256" key="1">
    <source>
        <dbReference type="ARBA" id="ARBA00023015"/>
    </source>
</evidence>
<name>A0A2P2GCT6_STREW</name>
<dbReference type="Pfam" id="PF01022">
    <property type="entry name" value="HTH_5"/>
    <property type="match status" value="1"/>
</dbReference>
<gene>
    <name evidence="6" type="ORF">VO63_34990</name>
</gene>
<proteinExistence type="predicted"/>
<dbReference type="InterPro" id="IPR011991">
    <property type="entry name" value="ArsR-like_HTH"/>
</dbReference>
<evidence type="ECO:0000256" key="2">
    <source>
        <dbReference type="ARBA" id="ARBA00023125"/>
    </source>
</evidence>
<sequence length="376" mass="39818">MIKLRPNPHPTLGVRVESGLSFSAADLAQTRFAVSPMWEVVTSFRLLRDASEPPLHRRWAAQVRPRIVRAGLDRGRLAALVPARGYLADFLNPTPTGPFPTLEAELDAILRTPPEQIARDLGLLGGRDADDAGTRVAGPGAGAGTGAGAGAGAGRRTGAALSGEAGTDAHTALDLERLTAEIRTYWELALAPYWARIRSLLEADVFHRARQVAEHGSARVLSELHETVRWDDGTLRLVRRACALTRDQAGSGLLLIPSAFAWPRVLTRSVAPDPPQLAYPARGIGNLWEPRTAGTATEAVAAVLGRSRTLLLAELDTPASTTQLAASSGLSAAGVSQHLIALKNAGLVTAHRSGRSVLYARTAVADSLLCPTEEPV</sequence>
<dbReference type="EMBL" id="LAQS01000101">
    <property type="protein sequence ID" value="KKZ69287.1"/>
    <property type="molecule type" value="Genomic_DNA"/>
</dbReference>
<accession>A0A2P2GCT6</accession>
<dbReference type="InterPro" id="IPR036388">
    <property type="entry name" value="WH-like_DNA-bd_sf"/>
</dbReference>
<dbReference type="InterPro" id="IPR045981">
    <property type="entry name" value="DUF5937"/>
</dbReference>
<dbReference type="InterPro" id="IPR036390">
    <property type="entry name" value="WH_DNA-bd_sf"/>
</dbReference>
<comment type="caution">
    <text evidence="6">The sequence shown here is derived from an EMBL/GenBank/DDBJ whole genome shotgun (WGS) entry which is preliminary data.</text>
</comment>
<dbReference type="SUPFAM" id="SSF46785">
    <property type="entry name" value="Winged helix' DNA-binding domain"/>
    <property type="match status" value="1"/>
</dbReference>
<feature type="region of interest" description="Disordered" evidence="4">
    <location>
        <begin position="132"/>
        <end position="165"/>
    </location>
</feature>
<dbReference type="CDD" id="cd00090">
    <property type="entry name" value="HTH_ARSR"/>
    <property type="match status" value="1"/>
</dbReference>
<dbReference type="Pfam" id="PF19361">
    <property type="entry name" value="DUF5937"/>
    <property type="match status" value="1"/>
</dbReference>
<keyword evidence="3" id="KW-0804">Transcription</keyword>
<keyword evidence="7" id="KW-1185">Reference proteome</keyword>
<organism evidence="6 7">
    <name type="scientific">Streptomyces showdoensis</name>
    <dbReference type="NCBI Taxonomy" id="68268"/>
    <lineage>
        <taxon>Bacteria</taxon>
        <taxon>Bacillati</taxon>
        <taxon>Actinomycetota</taxon>
        <taxon>Actinomycetes</taxon>
        <taxon>Kitasatosporales</taxon>
        <taxon>Streptomycetaceae</taxon>
        <taxon>Streptomyces</taxon>
    </lineage>
</organism>
<dbReference type="PANTHER" id="PTHR43132">
    <property type="entry name" value="ARSENICAL RESISTANCE OPERON REPRESSOR ARSR-RELATED"/>
    <property type="match status" value="1"/>
</dbReference>
<dbReference type="GO" id="GO:0003700">
    <property type="term" value="F:DNA-binding transcription factor activity"/>
    <property type="evidence" value="ECO:0007669"/>
    <property type="project" value="InterPro"/>
</dbReference>
<keyword evidence="2" id="KW-0238">DNA-binding</keyword>
<dbReference type="GO" id="GO:0003677">
    <property type="term" value="F:DNA binding"/>
    <property type="evidence" value="ECO:0007669"/>
    <property type="project" value="UniProtKB-KW"/>
</dbReference>
<dbReference type="AlphaFoldDB" id="A0A2P2GCT6"/>
<feature type="domain" description="HTH arsR-type" evidence="5">
    <location>
        <begin position="299"/>
        <end position="374"/>
    </location>
</feature>
<evidence type="ECO:0000313" key="6">
    <source>
        <dbReference type="EMBL" id="KKZ69287.1"/>
    </source>
</evidence>
<dbReference type="SMART" id="SM00418">
    <property type="entry name" value="HTH_ARSR"/>
    <property type="match status" value="1"/>
</dbReference>
<dbReference type="InterPro" id="IPR051011">
    <property type="entry name" value="Metal_resp_trans_reg"/>
</dbReference>
<evidence type="ECO:0000256" key="4">
    <source>
        <dbReference type="SAM" id="MobiDB-lite"/>
    </source>
</evidence>
<feature type="compositionally biased region" description="Gly residues" evidence="4">
    <location>
        <begin position="139"/>
        <end position="155"/>
    </location>
</feature>